<sequence>VDFDETFAHVARLESIRLLLGISCMMKFKLYQLDVKSAFLNGNLHEEVYVEQPKGFIDPSFPEHIYRLKKALYGLKQAPRAWYERLTEFLFNNGYNRGGIDKTLFVKKNEEKIMIAQIYVVLEQG</sequence>
<evidence type="ECO:0000313" key="3">
    <source>
        <dbReference type="Proteomes" id="UP000265520"/>
    </source>
</evidence>
<name>A0A392QQE7_9FABA</name>
<accession>A0A392QQE7</accession>
<dbReference type="EMBL" id="LXQA010151857">
    <property type="protein sequence ID" value="MCI26207.1"/>
    <property type="molecule type" value="Genomic_DNA"/>
</dbReference>
<keyword evidence="3" id="KW-1185">Reference proteome</keyword>
<dbReference type="InterPro" id="IPR043502">
    <property type="entry name" value="DNA/RNA_pol_sf"/>
</dbReference>
<reference evidence="2 3" key="1">
    <citation type="journal article" date="2018" name="Front. Plant Sci.">
        <title>Red Clover (Trifolium pratense) and Zigzag Clover (T. medium) - A Picture of Genomic Similarities and Differences.</title>
        <authorList>
            <person name="Dluhosova J."/>
            <person name="Istvanek J."/>
            <person name="Nedelnik J."/>
            <person name="Repkova J."/>
        </authorList>
    </citation>
    <scope>NUCLEOTIDE SEQUENCE [LARGE SCALE GENOMIC DNA]</scope>
    <source>
        <strain evidence="3">cv. 10/8</strain>
        <tissue evidence="2">Leaf</tissue>
    </source>
</reference>
<proteinExistence type="predicted"/>
<dbReference type="InterPro" id="IPR013103">
    <property type="entry name" value="RVT_2"/>
</dbReference>
<dbReference type="SUPFAM" id="SSF56672">
    <property type="entry name" value="DNA/RNA polymerases"/>
    <property type="match status" value="1"/>
</dbReference>
<dbReference type="AlphaFoldDB" id="A0A392QQE7"/>
<evidence type="ECO:0000313" key="2">
    <source>
        <dbReference type="EMBL" id="MCI26207.1"/>
    </source>
</evidence>
<comment type="caution">
    <text evidence="2">The sequence shown here is derived from an EMBL/GenBank/DDBJ whole genome shotgun (WGS) entry which is preliminary data.</text>
</comment>
<evidence type="ECO:0000259" key="1">
    <source>
        <dbReference type="Pfam" id="PF07727"/>
    </source>
</evidence>
<dbReference type="Proteomes" id="UP000265520">
    <property type="component" value="Unassembled WGS sequence"/>
</dbReference>
<organism evidence="2 3">
    <name type="scientific">Trifolium medium</name>
    <dbReference type="NCBI Taxonomy" id="97028"/>
    <lineage>
        <taxon>Eukaryota</taxon>
        <taxon>Viridiplantae</taxon>
        <taxon>Streptophyta</taxon>
        <taxon>Embryophyta</taxon>
        <taxon>Tracheophyta</taxon>
        <taxon>Spermatophyta</taxon>
        <taxon>Magnoliopsida</taxon>
        <taxon>eudicotyledons</taxon>
        <taxon>Gunneridae</taxon>
        <taxon>Pentapetalae</taxon>
        <taxon>rosids</taxon>
        <taxon>fabids</taxon>
        <taxon>Fabales</taxon>
        <taxon>Fabaceae</taxon>
        <taxon>Papilionoideae</taxon>
        <taxon>50 kb inversion clade</taxon>
        <taxon>NPAAA clade</taxon>
        <taxon>Hologalegina</taxon>
        <taxon>IRL clade</taxon>
        <taxon>Trifolieae</taxon>
        <taxon>Trifolium</taxon>
    </lineage>
</organism>
<feature type="domain" description="Reverse transcriptase Ty1/copia-type" evidence="1">
    <location>
        <begin position="2"/>
        <end position="120"/>
    </location>
</feature>
<dbReference type="Pfam" id="PF07727">
    <property type="entry name" value="RVT_2"/>
    <property type="match status" value="1"/>
</dbReference>
<protein>
    <submittedName>
        <fullName evidence="2">Gag-pol polyprotein</fullName>
    </submittedName>
</protein>
<feature type="non-terminal residue" evidence="2">
    <location>
        <position position="1"/>
    </location>
</feature>